<sequence>MFKIHGCNREIGSQKLTLMYTVEHGGGLSAKVLRLDNLDTETLGDLYKTIDKASAVGDTSKRSQITRSCHVIASVLASISAFCKIGVEANLHCLKVMAKDDYSEKTSDTEAEEDYAGSLVVGVATGCEGGKLVLFKGDREAAFGATRASWKLSGRPPSALFASGTCQDDVNLQTIDPSHLGQRQLYSLYVSQAC</sequence>
<protein>
    <submittedName>
        <fullName evidence="1">Uncharacterized protein</fullName>
    </submittedName>
</protein>
<dbReference type="Proteomes" id="UP000054248">
    <property type="component" value="Unassembled WGS sequence"/>
</dbReference>
<dbReference type="OrthoDB" id="10370916at2759"/>
<accession>A0A0C3M2G6</accession>
<proteinExistence type="predicted"/>
<keyword evidence="2" id="KW-1185">Reference proteome</keyword>
<gene>
    <name evidence="1" type="ORF">M407DRAFT_188158</name>
</gene>
<dbReference type="HOGENOM" id="CLU_1403373_0_0_1"/>
<evidence type="ECO:0000313" key="2">
    <source>
        <dbReference type="Proteomes" id="UP000054248"/>
    </source>
</evidence>
<evidence type="ECO:0000313" key="1">
    <source>
        <dbReference type="EMBL" id="KIO27872.1"/>
    </source>
</evidence>
<dbReference type="EMBL" id="KN823002">
    <property type="protein sequence ID" value="KIO27872.1"/>
    <property type="molecule type" value="Genomic_DNA"/>
</dbReference>
<reference evidence="2" key="2">
    <citation type="submission" date="2015-01" db="EMBL/GenBank/DDBJ databases">
        <title>Evolutionary Origins and Diversification of the Mycorrhizal Mutualists.</title>
        <authorList>
            <consortium name="DOE Joint Genome Institute"/>
            <consortium name="Mycorrhizal Genomics Consortium"/>
            <person name="Kohler A."/>
            <person name="Kuo A."/>
            <person name="Nagy L.G."/>
            <person name="Floudas D."/>
            <person name="Copeland A."/>
            <person name="Barry K.W."/>
            <person name="Cichocki N."/>
            <person name="Veneault-Fourrey C."/>
            <person name="LaButti K."/>
            <person name="Lindquist E.A."/>
            <person name="Lipzen A."/>
            <person name="Lundell T."/>
            <person name="Morin E."/>
            <person name="Murat C."/>
            <person name="Riley R."/>
            <person name="Ohm R."/>
            <person name="Sun H."/>
            <person name="Tunlid A."/>
            <person name="Henrissat B."/>
            <person name="Grigoriev I.V."/>
            <person name="Hibbett D.S."/>
            <person name="Martin F."/>
        </authorList>
    </citation>
    <scope>NUCLEOTIDE SEQUENCE [LARGE SCALE GENOMIC DNA]</scope>
    <source>
        <strain evidence="2">MUT 4182</strain>
    </source>
</reference>
<organism evidence="1 2">
    <name type="scientific">Tulasnella calospora MUT 4182</name>
    <dbReference type="NCBI Taxonomy" id="1051891"/>
    <lineage>
        <taxon>Eukaryota</taxon>
        <taxon>Fungi</taxon>
        <taxon>Dikarya</taxon>
        <taxon>Basidiomycota</taxon>
        <taxon>Agaricomycotina</taxon>
        <taxon>Agaricomycetes</taxon>
        <taxon>Cantharellales</taxon>
        <taxon>Tulasnellaceae</taxon>
        <taxon>Tulasnella</taxon>
    </lineage>
</organism>
<reference evidence="1 2" key="1">
    <citation type="submission" date="2014-04" db="EMBL/GenBank/DDBJ databases">
        <authorList>
            <consortium name="DOE Joint Genome Institute"/>
            <person name="Kuo A."/>
            <person name="Girlanda M."/>
            <person name="Perotto S."/>
            <person name="Kohler A."/>
            <person name="Nagy L.G."/>
            <person name="Floudas D."/>
            <person name="Copeland A."/>
            <person name="Barry K.W."/>
            <person name="Cichocki N."/>
            <person name="Veneault-Fourrey C."/>
            <person name="LaButti K."/>
            <person name="Lindquist E.A."/>
            <person name="Lipzen A."/>
            <person name="Lundell T."/>
            <person name="Morin E."/>
            <person name="Murat C."/>
            <person name="Sun H."/>
            <person name="Tunlid A."/>
            <person name="Henrissat B."/>
            <person name="Grigoriev I.V."/>
            <person name="Hibbett D.S."/>
            <person name="Martin F."/>
            <person name="Nordberg H.P."/>
            <person name="Cantor M.N."/>
            <person name="Hua S.X."/>
        </authorList>
    </citation>
    <scope>NUCLEOTIDE SEQUENCE [LARGE SCALE GENOMIC DNA]</scope>
    <source>
        <strain evidence="1 2">MUT 4182</strain>
    </source>
</reference>
<name>A0A0C3M2G6_9AGAM</name>
<dbReference type="AlphaFoldDB" id="A0A0C3M2G6"/>